<keyword evidence="4" id="KW-1185">Reference proteome</keyword>
<dbReference type="InterPro" id="IPR058323">
    <property type="entry name" value="DUF8010"/>
</dbReference>
<dbReference type="Proteomes" id="UP001170379">
    <property type="component" value="Unassembled WGS sequence"/>
</dbReference>
<dbReference type="Pfam" id="PF26035">
    <property type="entry name" value="DUF8010"/>
    <property type="match status" value="1"/>
</dbReference>
<evidence type="ECO:0000259" key="1">
    <source>
        <dbReference type="Pfam" id="PF26035"/>
    </source>
</evidence>
<comment type="caution">
    <text evidence="3">The sequence shown here is derived from an EMBL/GenBank/DDBJ whole genome shotgun (WGS) entry which is preliminary data.</text>
</comment>
<dbReference type="RefSeq" id="WP_026937141.1">
    <property type="nucleotide sequence ID" value="NZ_CP028426.1"/>
</dbReference>
<gene>
    <name evidence="3" type="ORF">C7K25_10555</name>
</gene>
<evidence type="ECO:0000313" key="3">
    <source>
        <dbReference type="EMBL" id="MDJ1371801.1"/>
    </source>
</evidence>
<evidence type="ECO:0000259" key="2">
    <source>
        <dbReference type="Pfam" id="PF26572"/>
    </source>
</evidence>
<accession>A0ABT7C9A9</accession>
<feature type="domain" description="DUF8185" evidence="2">
    <location>
        <begin position="177"/>
        <end position="263"/>
    </location>
</feature>
<dbReference type="EMBL" id="PXVD01000016">
    <property type="protein sequence ID" value="MDJ1371801.1"/>
    <property type="molecule type" value="Genomic_DNA"/>
</dbReference>
<name>A0ABT7C9A9_9MICO</name>
<reference evidence="3" key="2">
    <citation type="journal article" date="2022" name="Sci. Rep.">
        <title>In silico prediction of the enzymes involved in the degradation of the herbicide molinate by Gulosibacter molinativorax ON4T.</title>
        <authorList>
            <person name="Lopes A.R."/>
            <person name="Bunin E."/>
            <person name="Viana A.T."/>
            <person name="Froufe H."/>
            <person name="Munoz-Merida A."/>
            <person name="Pinho D."/>
            <person name="Figueiredo J."/>
            <person name="Barroso C."/>
            <person name="Vaz-Moreira I."/>
            <person name="Bellanger X."/>
            <person name="Egas C."/>
            <person name="Nunes O.C."/>
        </authorList>
    </citation>
    <scope>NUCLEOTIDE SEQUENCE</scope>
    <source>
        <strain evidence="3">ON4</strain>
    </source>
</reference>
<proteinExistence type="predicted"/>
<reference evidence="3" key="1">
    <citation type="submission" date="2018-03" db="EMBL/GenBank/DDBJ databases">
        <authorList>
            <person name="Nunes O.C."/>
            <person name="Lopes A.R."/>
            <person name="Froufe H."/>
            <person name="Munoz-Merida A."/>
            <person name="Barroso C."/>
            <person name="Egas C."/>
        </authorList>
    </citation>
    <scope>NUCLEOTIDE SEQUENCE</scope>
    <source>
        <strain evidence="3">ON4</strain>
    </source>
</reference>
<dbReference type="Pfam" id="PF26572">
    <property type="entry name" value="DUF8185"/>
    <property type="match status" value="1"/>
</dbReference>
<organism evidence="3 4">
    <name type="scientific">Gulosibacter molinativorax</name>
    <dbReference type="NCBI Taxonomy" id="256821"/>
    <lineage>
        <taxon>Bacteria</taxon>
        <taxon>Bacillati</taxon>
        <taxon>Actinomycetota</taxon>
        <taxon>Actinomycetes</taxon>
        <taxon>Micrococcales</taxon>
        <taxon>Microbacteriaceae</taxon>
        <taxon>Gulosibacter</taxon>
    </lineage>
</organism>
<feature type="domain" description="DUF8010" evidence="1">
    <location>
        <begin position="3"/>
        <end position="104"/>
    </location>
</feature>
<evidence type="ECO:0000313" key="4">
    <source>
        <dbReference type="Proteomes" id="UP001170379"/>
    </source>
</evidence>
<protein>
    <submittedName>
        <fullName evidence="3">Uncharacterized protein</fullName>
    </submittedName>
</protein>
<dbReference type="InterPro" id="IPR058498">
    <property type="entry name" value="DUF8185"/>
</dbReference>
<sequence>MPATLTLASAEVRRDLATFLGRAGRIEDAGLRLQEVSGGIACWVPVLRPAGILTNSPLVIGVRGIPARIESTEAEDHVGDRVDIVVPLRGMLDRLAREPESEAEARRMLLPTERLRESWTGVTPPLAGWQRTATLSNDILIAVAEEGIAEVGQRADGIGQILAEQVRATTWTRTLPELARVKDAQANLAQDNLAQDNLAQDADSQDAHALDTYTQTPALLPPAGAAFAALALGFLKSGRTGQLSEAPGWWRLAFPAGQVLIRRR</sequence>